<evidence type="ECO:0000256" key="2">
    <source>
        <dbReference type="ARBA" id="ARBA00012727"/>
    </source>
</evidence>
<dbReference type="Pfam" id="PF21686">
    <property type="entry name" value="LigD_Prim-Pol"/>
    <property type="match status" value="1"/>
</dbReference>
<evidence type="ECO:0000256" key="13">
    <source>
        <dbReference type="ARBA" id="ARBA00022932"/>
    </source>
</evidence>
<keyword evidence="13" id="KW-0239">DNA-directed DNA polymerase</keyword>
<dbReference type="InterPro" id="IPR014143">
    <property type="entry name" value="NHEJ_ligase_prk"/>
</dbReference>
<dbReference type="NCBIfam" id="TIGR02776">
    <property type="entry name" value="NHEJ_ligase_prk"/>
    <property type="match status" value="1"/>
</dbReference>
<evidence type="ECO:0000256" key="19">
    <source>
        <dbReference type="ARBA" id="ARBA00029943"/>
    </source>
</evidence>
<keyword evidence="6" id="KW-0540">Nuclease</keyword>
<dbReference type="GO" id="GO:0003677">
    <property type="term" value="F:DNA binding"/>
    <property type="evidence" value="ECO:0007669"/>
    <property type="project" value="UniProtKB-KW"/>
</dbReference>
<evidence type="ECO:0000256" key="18">
    <source>
        <dbReference type="ARBA" id="ARBA00023268"/>
    </source>
</evidence>
<comment type="catalytic activity">
    <reaction evidence="20">
        <text>ATP + (deoxyribonucleotide)n-3'-hydroxyl + 5'-phospho-(deoxyribonucleotide)m = (deoxyribonucleotide)n+m + AMP + diphosphate.</text>
        <dbReference type="EC" id="6.5.1.1"/>
    </reaction>
</comment>
<keyword evidence="14" id="KW-0238">DNA-binding</keyword>
<dbReference type="SUPFAM" id="SSF56091">
    <property type="entry name" value="DNA ligase/mRNA capping enzyme, catalytic domain"/>
    <property type="match status" value="1"/>
</dbReference>
<evidence type="ECO:0000259" key="23">
    <source>
        <dbReference type="PROSITE" id="PS50160"/>
    </source>
</evidence>
<feature type="domain" description="ATP-dependent DNA ligase family profile" evidence="23">
    <location>
        <begin position="107"/>
        <end position="261"/>
    </location>
</feature>
<dbReference type="PANTHER" id="PTHR42705:SF2">
    <property type="entry name" value="BIFUNCTIONAL NON-HOMOLOGOUS END JOINING PROTEIN LIGD"/>
    <property type="match status" value="1"/>
</dbReference>
<dbReference type="GO" id="GO:0005524">
    <property type="term" value="F:ATP binding"/>
    <property type="evidence" value="ECO:0007669"/>
    <property type="project" value="UniProtKB-KW"/>
</dbReference>
<dbReference type="NCBIfam" id="TIGR02779">
    <property type="entry name" value="NHEJ_ligase_lig"/>
    <property type="match status" value="1"/>
</dbReference>
<keyword evidence="15" id="KW-0233">DNA recombination</keyword>
<dbReference type="Proteomes" id="UP000294292">
    <property type="component" value="Chromosome"/>
</dbReference>
<evidence type="ECO:0000256" key="9">
    <source>
        <dbReference type="ARBA" id="ARBA00022763"/>
    </source>
</evidence>
<dbReference type="GO" id="GO:0046872">
    <property type="term" value="F:metal ion binding"/>
    <property type="evidence" value="ECO:0007669"/>
    <property type="project" value="UniProtKB-KW"/>
</dbReference>
<evidence type="ECO:0000256" key="7">
    <source>
        <dbReference type="ARBA" id="ARBA00022723"/>
    </source>
</evidence>
<keyword evidence="18" id="KW-0511">Multifunctional enzyme</keyword>
<dbReference type="InterPro" id="IPR016059">
    <property type="entry name" value="DNA_ligase_ATP-dep_CS"/>
</dbReference>
<keyword evidence="3 24" id="KW-0436">Ligase</keyword>
<keyword evidence="7" id="KW-0479">Metal-binding</keyword>
<dbReference type="PROSITE" id="PS50276">
    <property type="entry name" value="PANCREATIC_HORMONE_2"/>
    <property type="match status" value="1"/>
</dbReference>
<name>A0A4P6ZVB3_9BACL</name>
<evidence type="ECO:0000256" key="20">
    <source>
        <dbReference type="ARBA" id="ARBA00034003"/>
    </source>
</evidence>
<keyword evidence="25" id="KW-1185">Reference proteome</keyword>
<keyword evidence="8" id="KW-0547">Nucleotide-binding</keyword>
<evidence type="ECO:0000256" key="12">
    <source>
        <dbReference type="ARBA" id="ARBA00022840"/>
    </source>
</evidence>
<evidence type="ECO:0000256" key="10">
    <source>
        <dbReference type="ARBA" id="ARBA00022801"/>
    </source>
</evidence>
<dbReference type="GO" id="GO:0006310">
    <property type="term" value="P:DNA recombination"/>
    <property type="evidence" value="ECO:0007669"/>
    <property type="project" value="UniProtKB-KW"/>
</dbReference>
<evidence type="ECO:0000256" key="4">
    <source>
        <dbReference type="ARBA" id="ARBA00022679"/>
    </source>
</evidence>
<comment type="similarity">
    <text evidence="21">In the C-terminal section; belongs to the ATP-dependent DNA ligase family.</text>
</comment>
<evidence type="ECO:0000256" key="1">
    <source>
        <dbReference type="ARBA" id="ARBA00001936"/>
    </source>
</evidence>
<evidence type="ECO:0000256" key="5">
    <source>
        <dbReference type="ARBA" id="ARBA00022695"/>
    </source>
</evidence>
<keyword evidence="5" id="KW-0548">Nucleotidyltransferase</keyword>
<keyword evidence="16" id="KW-0234">DNA repair</keyword>
<evidence type="ECO:0000256" key="6">
    <source>
        <dbReference type="ARBA" id="ARBA00022722"/>
    </source>
</evidence>
<evidence type="ECO:0000256" key="15">
    <source>
        <dbReference type="ARBA" id="ARBA00023172"/>
    </source>
</evidence>
<protein>
    <recommendedName>
        <fullName evidence="2">DNA ligase (ATP)</fullName>
        <ecNumber evidence="2">6.5.1.1</ecNumber>
    </recommendedName>
    <alternativeName>
        <fullName evidence="19">NHEJ DNA polymerase</fullName>
    </alternativeName>
</protein>
<evidence type="ECO:0000256" key="8">
    <source>
        <dbReference type="ARBA" id="ARBA00022741"/>
    </source>
</evidence>
<dbReference type="Gene3D" id="2.40.50.140">
    <property type="entry name" value="Nucleic acid-binding proteins"/>
    <property type="match status" value="1"/>
</dbReference>
<evidence type="ECO:0000256" key="11">
    <source>
        <dbReference type="ARBA" id="ARBA00022839"/>
    </source>
</evidence>
<dbReference type="AlphaFoldDB" id="A0A4P6ZVB3"/>
<dbReference type="KEGG" id="panc:E2636_03560"/>
<keyword evidence="9" id="KW-0227">DNA damage</keyword>
<dbReference type="PROSITE" id="PS00333">
    <property type="entry name" value="DNA_LIGASE_A2"/>
    <property type="match status" value="1"/>
</dbReference>
<proteinExistence type="inferred from homology"/>
<dbReference type="InterPro" id="IPR014145">
    <property type="entry name" value="LigD_pol_dom"/>
</dbReference>
<dbReference type="NCBIfam" id="TIGR02778">
    <property type="entry name" value="ligD_pol"/>
    <property type="match status" value="1"/>
</dbReference>
<dbReference type="NCBIfam" id="NF007211">
    <property type="entry name" value="PRK09633.1"/>
    <property type="match status" value="1"/>
</dbReference>
<dbReference type="Pfam" id="PF01068">
    <property type="entry name" value="DNA_ligase_A_M"/>
    <property type="match status" value="1"/>
</dbReference>
<dbReference type="PANTHER" id="PTHR42705">
    <property type="entry name" value="BIFUNCTIONAL NON-HOMOLOGOUS END JOINING PROTEIN LIGD"/>
    <property type="match status" value="1"/>
</dbReference>
<evidence type="ECO:0000313" key="24">
    <source>
        <dbReference type="EMBL" id="QBP40281.1"/>
    </source>
</evidence>
<gene>
    <name evidence="24" type="ORF">E2636_03560</name>
</gene>
<evidence type="ECO:0000256" key="21">
    <source>
        <dbReference type="ARBA" id="ARBA00049981"/>
    </source>
</evidence>
<sequence>MKPMLLTAATDIPLGKEWVYEAKYDGFRCILDWEVDATPILKSRNGKVLNQMFPEIISFCHDNQKKISSSLPLTLDGELVYLTNNFQSTFSIVQLRGRMRNQDVIMKHVKEFPCHYIVFDLLKVKGEVQTDLSITKRKHKLQKFFQKIKLPISISYEDINRIQAIDVYQDNEVLWKHIKVSNGEGIVAKQKNSSWISDKRTVQWLKIKNWRYVTVILTKYDKSNGFFHGAIYHKKALVEIVTFRHGLKEEELNTLIMLFQSSGTKLAEKVWALEPSICVEIACIDFDGKYLREPRFHAFNFDKEPSDCRWQQMQRQLFPLPKMITITHPDKPIWPVNSIQKDDYLLYLQNISPYILPFLRDRLLTVIRFPHGSMGESFYQKNSPVTVPDFVTTKLVDDIRYIVCNDVESLLWLGNQLALEFHIPFQTIKTNQPTEIVFDLDPPSVHEFSLAIEAALRMKAIFDQFGIQSFVKTSGGKGIQVYIPLPMNTFSYEDTRVFTKFVCNFLCEQEPQWFTTERLKKNRHNKLYLDYVQHDEGKTIIAPYSPRGNEQGLIATPLYWNEVCNSLKPDLFSIPLVIERLKKQGNPFRNFQQGIEEQKFADVLQQLKELVKISHK</sequence>
<dbReference type="InterPro" id="IPR012340">
    <property type="entry name" value="NA-bd_OB-fold"/>
</dbReference>
<dbReference type="Gene3D" id="3.30.470.30">
    <property type="entry name" value="DNA ligase/mRNA capping enzyme"/>
    <property type="match status" value="1"/>
</dbReference>
<dbReference type="InterPro" id="IPR012310">
    <property type="entry name" value="DNA_ligase_ATP-dep_cent"/>
</dbReference>
<accession>A0A4P6ZVB3</accession>
<comment type="similarity">
    <text evidence="22">In the N-terminal section; belongs to the LigD polymerase family.</text>
</comment>
<dbReference type="CDD" id="cd04866">
    <property type="entry name" value="LigD_Pol_like_3"/>
    <property type="match status" value="1"/>
</dbReference>
<keyword evidence="17" id="KW-0464">Manganese</keyword>
<dbReference type="GO" id="GO:0003887">
    <property type="term" value="F:DNA-directed DNA polymerase activity"/>
    <property type="evidence" value="ECO:0007669"/>
    <property type="project" value="UniProtKB-KW"/>
</dbReference>
<dbReference type="Gene3D" id="3.90.920.10">
    <property type="entry name" value="DNA primase, PRIM domain"/>
    <property type="match status" value="1"/>
</dbReference>
<evidence type="ECO:0000256" key="14">
    <source>
        <dbReference type="ARBA" id="ARBA00023125"/>
    </source>
</evidence>
<evidence type="ECO:0000313" key="25">
    <source>
        <dbReference type="Proteomes" id="UP000294292"/>
    </source>
</evidence>
<dbReference type="GO" id="GO:0003910">
    <property type="term" value="F:DNA ligase (ATP) activity"/>
    <property type="evidence" value="ECO:0007669"/>
    <property type="project" value="UniProtKB-EC"/>
</dbReference>
<dbReference type="OrthoDB" id="9802472at2"/>
<dbReference type="GO" id="GO:0006281">
    <property type="term" value="P:DNA repair"/>
    <property type="evidence" value="ECO:0007669"/>
    <property type="project" value="UniProtKB-KW"/>
</dbReference>
<dbReference type="PROSITE" id="PS50160">
    <property type="entry name" value="DNA_LIGASE_A3"/>
    <property type="match status" value="1"/>
</dbReference>
<keyword evidence="4" id="KW-0808">Transferase</keyword>
<evidence type="ECO:0000256" key="16">
    <source>
        <dbReference type="ARBA" id="ARBA00023204"/>
    </source>
</evidence>
<evidence type="ECO:0000256" key="17">
    <source>
        <dbReference type="ARBA" id="ARBA00023211"/>
    </source>
</evidence>
<dbReference type="InterPro" id="IPR033652">
    <property type="entry name" value="LigD_Pol-like_3"/>
</dbReference>
<comment type="cofactor">
    <cofactor evidence="1">
        <name>Mn(2+)</name>
        <dbReference type="ChEBI" id="CHEBI:29035"/>
    </cofactor>
</comment>
<keyword evidence="12" id="KW-0067">ATP-binding</keyword>
<dbReference type="InterPro" id="IPR014146">
    <property type="entry name" value="LigD_ligase_dom"/>
</dbReference>
<organism evidence="24 25">
    <name type="scientific">Paenisporosarcina antarctica</name>
    <dbReference type="NCBI Taxonomy" id="417367"/>
    <lineage>
        <taxon>Bacteria</taxon>
        <taxon>Bacillati</taxon>
        <taxon>Bacillota</taxon>
        <taxon>Bacilli</taxon>
        <taxon>Bacillales</taxon>
        <taxon>Caryophanaceae</taxon>
        <taxon>Paenisporosarcina</taxon>
    </lineage>
</organism>
<evidence type="ECO:0000256" key="22">
    <source>
        <dbReference type="ARBA" id="ARBA00049990"/>
    </source>
</evidence>
<dbReference type="EC" id="6.5.1.1" evidence="2"/>
<evidence type="ECO:0000256" key="3">
    <source>
        <dbReference type="ARBA" id="ARBA00022598"/>
    </source>
</evidence>
<keyword evidence="10" id="KW-0378">Hydrolase</keyword>
<reference evidence="24 25" key="1">
    <citation type="submission" date="2019-03" db="EMBL/GenBank/DDBJ databases">
        <title>Complete genome sequence of Paenisporosarcina antarctica CGMCC 1.6503T.</title>
        <authorList>
            <person name="Rong J.-C."/>
            <person name="Chi N.-Y."/>
            <person name="Zhang Q.-F."/>
        </authorList>
    </citation>
    <scope>NUCLEOTIDE SEQUENCE [LARGE SCALE GENOMIC DNA]</scope>
    <source>
        <strain evidence="24 25">CGMCC 1.6503</strain>
    </source>
</reference>
<dbReference type="InterPro" id="IPR052171">
    <property type="entry name" value="NHEJ_LigD"/>
</dbReference>
<dbReference type="EMBL" id="CP038015">
    <property type="protein sequence ID" value="QBP40281.1"/>
    <property type="molecule type" value="Genomic_DNA"/>
</dbReference>
<dbReference type="GO" id="GO:0004527">
    <property type="term" value="F:exonuclease activity"/>
    <property type="evidence" value="ECO:0007669"/>
    <property type="project" value="UniProtKB-KW"/>
</dbReference>
<keyword evidence="11" id="KW-0269">Exonuclease</keyword>
<dbReference type="RefSeq" id="WP_134209016.1">
    <property type="nucleotide sequence ID" value="NZ_CP038015.1"/>
</dbReference>